<dbReference type="EMBL" id="LBOI01000011">
    <property type="protein sequence ID" value="KKP31325.1"/>
    <property type="molecule type" value="Genomic_DNA"/>
</dbReference>
<protein>
    <recommendedName>
        <fullName evidence="2">Methyltransferase domain-containing protein</fullName>
    </recommendedName>
</protein>
<accession>A0A0G0AXN9</accession>
<gene>
    <name evidence="3" type="ORF">UR21_C0011G0006</name>
</gene>
<dbReference type="PANTHER" id="PTHR43861">
    <property type="entry name" value="TRANS-ACONITATE 2-METHYLTRANSFERASE-RELATED"/>
    <property type="match status" value="1"/>
</dbReference>
<dbReference type="SUPFAM" id="SSF53335">
    <property type="entry name" value="S-adenosyl-L-methionine-dependent methyltransferases"/>
    <property type="match status" value="1"/>
</dbReference>
<name>A0A0G0AXN9_9BACT</name>
<dbReference type="Gene3D" id="3.40.50.150">
    <property type="entry name" value="Vaccinia Virus protein VP39"/>
    <property type="match status" value="1"/>
</dbReference>
<dbReference type="AlphaFoldDB" id="A0A0G0AXN9"/>
<dbReference type="Proteomes" id="UP000034803">
    <property type="component" value="Unassembled WGS sequence"/>
</dbReference>
<comment type="caution">
    <text evidence="3">The sequence shown here is derived from an EMBL/GenBank/DDBJ whole genome shotgun (WGS) entry which is preliminary data.</text>
</comment>
<sequence length="242" mass="28565">MIYENEIFKFWNKHPNLRGLIKKSISVLAVVNIEFGKIIGKTYTLLFSVLGTSWYDHRYDYLRGVENFFWLERAFYTLDRINNNDSLLDIGCGDGLFDGVFYTNKAKKILAIDKDRNAIVHANKLYRKDNILFQKKDITRWKIPSNYFEIVTLYAVIEHFPPEVGIQVLKNIKNGLKKNGMLLGSTPIFNHDKKDISNWEHKNEFISEIELKKFLKEVFNNVKLKKTTWNKQRSDCYFECSN</sequence>
<dbReference type="GO" id="GO:0016740">
    <property type="term" value="F:transferase activity"/>
    <property type="evidence" value="ECO:0007669"/>
    <property type="project" value="UniProtKB-KW"/>
</dbReference>
<evidence type="ECO:0000256" key="1">
    <source>
        <dbReference type="ARBA" id="ARBA00022679"/>
    </source>
</evidence>
<dbReference type="Pfam" id="PF13649">
    <property type="entry name" value="Methyltransf_25"/>
    <property type="match status" value="1"/>
</dbReference>
<reference evidence="3 4" key="1">
    <citation type="journal article" date="2015" name="Nature">
        <title>rRNA introns, odd ribosomes, and small enigmatic genomes across a large radiation of phyla.</title>
        <authorList>
            <person name="Brown C.T."/>
            <person name="Hug L.A."/>
            <person name="Thomas B.C."/>
            <person name="Sharon I."/>
            <person name="Castelle C.J."/>
            <person name="Singh A."/>
            <person name="Wilkins M.J."/>
            <person name="Williams K.H."/>
            <person name="Banfield J.F."/>
        </authorList>
    </citation>
    <scope>NUCLEOTIDE SEQUENCE [LARGE SCALE GENOMIC DNA]</scope>
</reference>
<dbReference type="CDD" id="cd02440">
    <property type="entry name" value="AdoMet_MTases"/>
    <property type="match status" value="1"/>
</dbReference>
<feature type="domain" description="Methyltransferase" evidence="2">
    <location>
        <begin position="88"/>
        <end position="180"/>
    </location>
</feature>
<evidence type="ECO:0000313" key="3">
    <source>
        <dbReference type="EMBL" id="KKP31325.1"/>
    </source>
</evidence>
<organism evidence="3 4">
    <name type="scientific">Candidatus Woesebacteria bacterium GW2011_GWC2_31_9</name>
    <dbReference type="NCBI Taxonomy" id="1618586"/>
    <lineage>
        <taxon>Bacteria</taxon>
        <taxon>Candidatus Woeseibacteriota</taxon>
    </lineage>
</organism>
<keyword evidence="1" id="KW-0808">Transferase</keyword>
<proteinExistence type="predicted"/>
<dbReference type="InterPro" id="IPR041698">
    <property type="entry name" value="Methyltransf_25"/>
</dbReference>
<dbReference type="InterPro" id="IPR029063">
    <property type="entry name" value="SAM-dependent_MTases_sf"/>
</dbReference>
<evidence type="ECO:0000313" key="4">
    <source>
        <dbReference type="Proteomes" id="UP000034803"/>
    </source>
</evidence>
<evidence type="ECO:0000259" key="2">
    <source>
        <dbReference type="Pfam" id="PF13649"/>
    </source>
</evidence>